<gene>
    <name evidence="7" type="ORF">Fcan01_25290</name>
</gene>
<dbReference type="InterPro" id="IPR000483">
    <property type="entry name" value="Cys-rich_flank_reg_C"/>
</dbReference>
<name>A0A226D491_FOLCA</name>
<keyword evidence="3" id="KW-0677">Repeat</keyword>
<dbReference type="InterPro" id="IPR032675">
    <property type="entry name" value="LRR_dom_sf"/>
</dbReference>
<dbReference type="Gene3D" id="3.80.10.10">
    <property type="entry name" value="Ribonuclease Inhibitor"/>
    <property type="match status" value="2"/>
</dbReference>
<accession>A0A226D491</accession>
<dbReference type="SMART" id="SM00082">
    <property type="entry name" value="LRRCT"/>
    <property type="match status" value="1"/>
</dbReference>
<organism evidence="7 8">
    <name type="scientific">Folsomia candida</name>
    <name type="common">Springtail</name>
    <dbReference type="NCBI Taxonomy" id="158441"/>
    <lineage>
        <taxon>Eukaryota</taxon>
        <taxon>Metazoa</taxon>
        <taxon>Ecdysozoa</taxon>
        <taxon>Arthropoda</taxon>
        <taxon>Hexapoda</taxon>
        <taxon>Collembola</taxon>
        <taxon>Entomobryomorpha</taxon>
        <taxon>Isotomoidea</taxon>
        <taxon>Isotomidae</taxon>
        <taxon>Proisotominae</taxon>
        <taxon>Folsomia</taxon>
    </lineage>
</organism>
<evidence type="ECO:0000256" key="5">
    <source>
        <dbReference type="SAM" id="SignalP"/>
    </source>
</evidence>
<evidence type="ECO:0000259" key="6">
    <source>
        <dbReference type="SMART" id="SM00082"/>
    </source>
</evidence>
<evidence type="ECO:0000313" key="8">
    <source>
        <dbReference type="Proteomes" id="UP000198287"/>
    </source>
</evidence>
<feature type="chain" id="PRO_5013257219" evidence="5">
    <location>
        <begin position="26"/>
        <end position="522"/>
    </location>
</feature>
<dbReference type="PROSITE" id="PS51257">
    <property type="entry name" value="PROKAR_LIPOPROTEIN"/>
    <property type="match status" value="1"/>
</dbReference>
<keyword evidence="4" id="KW-0812">Transmembrane</keyword>
<evidence type="ECO:0000256" key="1">
    <source>
        <dbReference type="ARBA" id="ARBA00022614"/>
    </source>
</evidence>
<dbReference type="Pfam" id="PF00560">
    <property type="entry name" value="LRR_1"/>
    <property type="match status" value="1"/>
</dbReference>
<dbReference type="InterPro" id="IPR001611">
    <property type="entry name" value="Leu-rich_rpt"/>
</dbReference>
<dbReference type="Proteomes" id="UP000198287">
    <property type="component" value="Unassembled WGS sequence"/>
</dbReference>
<evidence type="ECO:0000256" key="2">
    <source>
        <dbReference type="ARBA" id="ARBA00022729"/>
    </source>
</evidence>
<dbReference type="OrthoDB" id="1687175at2759"/>
<keyword evidence="4" id="KW-0472">Membrane</keyword>
<protein>
    <submittedName>
        <fullName evidence="7">Phospholipase A2 inhibitor</fullName>
    </submittedName>
</protein>
<comment type="caution">
    <text evidence="7">The sequence shown here is derived from an EMBL/GenBank/DDBJ whole genome shotgun (WGS) entry which is preliminary data.</text>
</comment>
<dbReference type="EMBL" id="LNIX01000036">
    <property type="protein sequence ID" value="OXA39890.1"/>
    <property type="molecule type" value="Genomic_DNA"/>
</dbReference>
<dbReference type="PANTHER" id="PTHR24366">
    <property type="entry name" value="IG(IMMUNOGLOBULIN) AND LRR(LEUCINE RICH REPEAT) DOMAINS"/>
    <property type="match status" value="1"/>
</dbReference>
<reference evidence="7 8" key="1">
    <citation type="submission" date="2015-12" db="EMBL/GenBank/DDBJ databases">
        <title>The genome of Folsomia candida.</title>
        <authorList>
            <person name="Faddeeva A."/>
            <person name="Derks M.F."/>
            <person name="Anvar Y."/>
            <person name="Smit S."/>
            <person name="Van Straalen N."/>
            <person name="Roelofs D."/>
        </authorList>
    </citation>
    <scope>NUCLEOTIDE SEQUENCE [LARGE SCALE GENOMIC DNA]</scope>
    <source>
        <strain evidence="7 8">VU population</strain>
        <tissue evidence="7">Whole body</tissue>
    </source>
</reference>
<dbReference type="AlphaFoldDB" id="A0A226D491"/>
<keyword evidence="4" id="KW-1133">Transmembrane helix</keyword>
<feature type="domain" description="LRRCT" evidence="6">
    <location>
        <begin position="217"/>
        <end position="269"/>
    </location>
</feature>
<keyword evidence="8" id="KW-1185">Reference proteome</keyword>
<keyword evidence="1" id="KW-0433">Leucine-rich repeat</keyword>
<feature type="signal peptide" evidence="5">
    <location>
        <begin position="1"/>
        <end position="25"/>
    </location>
</feature>
<dbReference type="SUPFAM" id="SSF52058">
    <property type="entry name" value="L domain-like"/>
    <property type="match status" value="1"/>
</dbReference>
<dbReference type="Pfam" id="PF13855">
    <property type="entry name" value="LRR_8"/>
    <property type="match status" value="1"/>
</dbReference>
<dbReference type="STRING" id="158441.A0A226D491"/>
<evidence type="ECO:0000256" key="4">
    <source>
        <dbReference type="SAM" id="Phobius"/>
    </source>
</evidence>
<keyword evidence="2 5" id="KW-0732">Signal</keyword>
<evidence type="ECO:0000256" key="3">
    <source>
        <dbReference type="ARBA" id="ARBA00022737"/>
    </source>
</evidence>
<evidence type="ECO:0000313" key="7">
    <source>
        <dbReference type="EMBL" id="OXA39890.1"/>
    </source>
</evidence>
<dbReference type="PANTHER" id="PTHR24366:SF96">
    <property type="entry name" value="LEUCINE RICH REPEAT CONTAINING 53"/>
    <property type="match status" value="1"/>
</dbReference>
<proteinExistence type="predicted"/>
<feature type="transmembrane region" description="Helical" evidence="4">
    <location>
        <begin position="438"/>
        <end position="464"/>
    </location>
</feature>
<sequence>MANKIWSVLPPIVVLLATFHHLTFACICSPPHDIPISDPIWKDYVETVKVLKCSNCTDIPTNHDPSSITKLDLSSGDNKLTHLTPNIFVNKAFFNLREINLSNCGIMDVDKDAFLGIQPIKLLTLDLSYNSVSSIDTGSVSVRNLNLRGNPIKNLTFATYFMQQLDLSNCSLDETLPNAPFVDRLLNKINLESNKLTTLSWKEFRKTSLLNISLKGNPWRCDCHMQFLREYLLNVKDIDISKDEICDSPPELRGRGLPSIPRNQGLPCPLKYSGLSGTVSDGKIALKCLTEGMPEPVVKCQPGIEMYKEPLPNSETGQLYRYQWEHRLEISDNSSVYGGPWIFVCTAENQYGIARQQIIVTRPTVRPVKRQPVYVRNASQGNVQIFPEEIVNAQPPVLRDSKNVSTANITERTQCPQILISNVSQEIIRFDDSYFTQISLVLCILLVVCLIVFVAMIVLLVLVVRNLQRLIPDNLMMRDGRIYASSSYPSGSAPKPPPSYRSRMEESLYGESYANVTYLKKY</sequence>